<comment type="caution">
    <text evidence="1">The sequence shown here is derived from an EMBL/GenBank/DDBJ whole genome shotgun (WGS) entry which is preliminary data.</text>
</comment>
<dbReference type="Proteomes" id="UP000735302">
    <property type="component" value="Unassembled WGS sequence"/>
</dbReference>
<evidence type="ECO:0000313" key="2">
    <source>
        <dbReference type="Proteomes" id="UP000735302"/>
    </source>
</evidence>
<keyword evidence="2" id="KW-1185">Reference proteome</keyword>
<protein>
    <submittedName>
        <fullName evidence="1">Uncharacterized protein</fullName>
    </submittedName>
</protein>
<proteinExistence type="predicted"/>
<name>A0AAV4CEX4_9GAST</name>
<organism evidence="1 2">
    <name type="scientific">Plakobranchus ocellatus</name>
    <dbReference type="NCBI Taxonomy" id="259542"/>
    <lineage>
        <taxon>Eukaryota</taxon>
        <taxon>Metazoa</taxon>
        <taxon>Spiralia</taxon>
        <taxon>Lophotrochozoa</taxon>
        <taxon>Mollusca</taxon>
        <taxon>Gastropoda</taxon>
        <taxon>Heterobranchia</taxon>
        <taxon>Euthyneura</taxon>
        <taxon>Panpulmonata</taxon>
        <taxon>Sacoglossa</taxon>
        <taxon>Placobranchoidea</taxon>
        <taxon>Plakobranchidae</taxon>
        <taxon>Plakobranchus</taxon>
    </lineage>
</organism>
<dbReference type="EMBL" id="BLXT01006360">
    <property type="protein sequence ID" value="GFO31189.1"/>
    <property type="molecule type" value="Genomic_DNA"/>
</dbReference>
<sequence>MKLMRLARRVLCQRQQSSFPARLESVTQIPCPLPDVGQCCCPCGCRAVRCGAGPCDAVRCGAVRGRTCALSSRCYHRSDQRLILEVALGGASRARLACLLWPSRRAIDWTWLSIPPCHV</sequence>
<evidence type="ECO:0000313" key="1">
    <source>
        <dbReference type="EMBL" id="GFO31189.1"/>
    </source>
</evidence>
<reference evidence="1 2" key="1">
    <citation type="journal article" date="2021" name="Elife">
        <title>Chloroplast acquisition without the gene transfer in kleptoplastic sea slugs, Plakobranchus ocellatus.</title>
        <authorList>
            <person name="Maeda T."/>
            <person name="Takahashi S."/>
            <person name="Yoshida T."/>
            <person name="Shimamura S."/>
            <person name="Takaki Y."/>
            <person name="Nagai Y."/>
            <person name="Toyoda A."/>
            <person name="Suzuki Y."/>
            <person name="Arimoto A."/>
            <person name="Ishii H."/>
            <person name="Satoh N."/>
            <person name="Nishiyama T."/>
            <person name="Hasebe M."/>
            <person name="Maruyama T."/>
            <person name="Minagawa J."/>
            <person name="Obokata J."/>
            <person name="Shigenobu S."/>
        </authorList>
    </citation>
    <scope>NUCLEOTIDE SEQUENCE [LARGE SCALE GENOMIC DNA]</scope>
</reference>
<accession>A0AAV4CEX4</accession>
<gene>
    <name evidence="1" type="ORF">PoB_005769400</name>
</gene>
<dbReference type="AlphaFoldDB" id="A0AAV4CEX4"/>